<dbReference type="AlphaFoldDB" id="A0AAJ0HU09"/>
<comment type="caution">
    <text evidence="2">The sequence shown here is derived from an EMBL/GenBank/DDBJ whole genome shotgun (WGS) entry which is preliminary data.</text>
</comment>
<dbReference type="EMBL" id="JAUIQD010000001">
    <property type="protein sequence ID" value="KAK3362872.1"/>
    <property type="molecule type" value="Genomic_DNA"/>
</dbReference>
<evidence type="ECO:0000313" key="3">
    <source>
        <dbReference type="Proteomes" id="UP001275084"/>
    </source>
</evidence>
<organism evidence="2 3">
    <name type="scientific">Lasiosphaeria hispida</name>
    <dbReference type="NCBI Taxonomy" id="260671"/>
    <lineage>
        <taxon>Eukaryota</taxon>
        <taxon>Fungi</taxon>
        <taxon>Dikarya</taxon>
        <taxon>Ascomycota</taxon>
        <taxon>Pezizomycotina</taxon>
        <taxon>Sordariomycetes</taxon>
        <taxon>Sordariomycetidae</taxon>
        <taxon>Sordariales</taxon>
        <taxon>Lasiosphaeriaceae</taxon>
        <taxon>Lasiosphaeria</taxon>
    </lineage>
</organism>
<reference evidence="2" key="1">
    <citation type="journal article" date="2023" name="Mol. Phylogenet. Evol.">
        <title>Genome-scale phylogeny and comparative genomics of the fungal order Sordariales.</title>
        <authorList>
            <person name="Hensen N."/>
            <person name="Bonometti L."/>
            <person name="Westerberg I."/>
            <person name="Brannstrom I.O."/>
            <person name="Guillou S."/>
            <person name="Cros-Aarteil S."/>
            <person name="Calhoun S."/>
            <person name="Haridas S."/>
            <person name="Kuo A."/>
            <person name="Mondo S."/>
            <person name="Pangilinan J."/>
            <person name="Riley R."/>
            <person name="LaButti K."/>
            <person name="Andreopoulos B."/>
            <person name="Lipzen A."/>
            <person name="Chen C."/>
            <person name="Yan M."/>
            <person name="Daum C."/>
            <person name="Ng V."/>
            <person name="Clum A."/>
            <person name="Steindorff A."/>
            <person name="Ohm R.A."/>
            <person name="Martin F."/>
            <person name="Silar P."/>
            <person name="Natvig D.O."/>
            <person name="Lalanne C."/>
            <person name="Gautier V."/>
            <person name="Ament-Velasquez S.L."/>
            <person name="Kruys A."/>
            <person name="Hutchinson M.I."/>
            <person name="Powell A.J."/>
            <person name="Barry K."/>
            <person name="Miller A.N."/>
            <person name="Grigoriev I.V."/>
            <person name="Debuchy R."/>
            <person name="Gladieux P."/>
            <person name="Hiltunen Thoren M."/>
            <person name="Johannesson H."/>
        </authorList>
    </citation>
    <scope>NUCLEOTIDE SEQUENCE</scope>
    <source>
        <strain evidence="2">CBS 955.72</strain>
    </source>
</reference>
<name>A0AAJ0HU09_9PEZI</name>
<feature type="compositionally biased region" description="Basic and acidic residues" evidence="1">
    <location>
        <begin position="43"/>
        <end position="54"/>
    </location>
</feature>
<feature type="region of interest" description="Disordered" evidence="1">
    <location>
        <begin position="36"/>
        <end position="62"/>
    </location>
</feature>
<dbReference type="Proteomes" id="UP001275084">
    <property type="component" value="Unassembled WGS sequence"/>
</dbReference>
<accession>A0AAJ0HU09</accession>
<proteinExistence type="predicted"/>
<evidence type="ECO:0000256" key="1">
    <source>
        <dbReference type="SAM" id="MobiDB-lite"/>
    </source>
</evidence>
<reference evidence="2" key="2">
    <citation type="submission" date="2023-06" db="EMBL/GenBank/DDBJ databases">
        <authorList>
            <consortium name="Lawrence Berkeley National Laboratory"/>
            <person name="Haridas S."/>
            <person name="Hensen N."/>
            <person name="Bonometti L."/>
            <person name="Westerberg I."/>
            <person name="Brannstrom I.O."/>
            <person name="Guillou S."/>
            <person name="Cros-Aarteil S."/>
            <person name="Calhoun S."/>
            <person name="Kuo A."/>
            <person name="Mondo S."/>
            <person name="Pangilinan J."/>
            <person name="Riley R."/>
            <person name="Labutti K."/>
            <person name="Andreopoulos B."/>
            <person name="Lipzen A."/>
            <person name="Chen C."/>
            <person name="Yanf M."/>
            <person name="Daum C."/>
            <person name="Ng V."/>
            <person name="Clum A."/>
            <person name="Steindorff A."/>
            <person name="Ohm R."/>
            <person name="Martin F."/>
            <person name="Silar P."/>
            <person name="Natvig D."/>
            <person name="Lalanne C."/>
            <person name="Gautier V."/>
            <person name="Ament-Velasquez S.L."/>
            <person name="Kruys A."/>
            <person name="Hutchinson M.I."/>
            <person name="Powell A.J."/>
            <person name="Barry K."/>
            <person name="Miller A.N."/>
            <person name="Grigoriev I.V."/>
            <person name="Debuchy R."/>
            <person name="Gladieux P."/>
            <person name="Thoren M.H."/>
            <person name="Johannesson H."/>
        </authorList>
    </citation>
    <scope>NUCLEOTIDE SEQUENCE</scope>
    <source>
        <strain evidence="2">CBS 955.72</strain>
    </source>
</reference>
<keyword evidence="3" id="KW-1185">Reference proteome</keyword>
<gene>
    <name evidence="2" type="ORF">B0T25DRAFT_20892</name>
</gene>
<sequence>MGFQLLPLILHAKWEIGRVCWPLGFLTRQKVGARPGYLSRQGPSKEEQQGDRTTHTTGTAAMTTSSRNRCQGLLSRMNAIILTIDRDFWSGSRCAHQPQPDKGAGCPTVPTQLSPWRTRQGVVGPWFFLTLVGPKGLPTNSSPGTARTRRTLVPLRGKTPVRDEGIRVCRSRRDCSPGALSTHCALCYRYPGDRPKVAAGRGLASLLSV</sequence>
<protein>
    <submittedName>
        <fullName evidence="2">Uncharacterized protein</fullName>
    </submittedName>
</protein>
<evidence type="ECO:0000313" key="2">
    <source>
        <dbReference type="EMBL" id="KAK3362872.1"/>
    </source>
</evidence>